<evidence type="ECO:0000313" key="3">
    <source>
        <dbReference type="Proteomes" id="UP000655225"/>
    </source>
</evidence>
<dbReference type="GO" id="GO:0016020">
    <property type="term" value="C:membrane"/>
    <property type="evidence" value="ECO:0007669"/>
    <property type="project" value="TreeGrafter"/>
</dbReference>
<dbReference type="CDD" id="cd05467">
    <property type="entry name" value="CBM20"/>
    <property type="match status" value="1"/>
</dbReference>
<dbReference type="SMART" id="SM01065">
    <property type="entry name" value="CBM_2"/>
    <property type="match status" value="1"/>
</dbReference>
<dbReference type="PANTHER" id="PTHR15048">
    <property type="entry name" value="STARCH-BINDING DOMAIN-CONTAINING PROTEIN 1"/>
    <property type="match status" value="1"/>
</dbReference>
<comment type="caution">
    <text evidence="2">The sequence shown here is derived from an EMBL/GenBank/DDBJ whole genome shotgun (WGS) entry which is preliminary data.</text>
</comment>
<feature type="domain" description="CBM20" evidence="1">
    <location>
        <begin position="83"/>
        <end position="185"/>
    </location>
</feature>
<dbReference type="AlphaFoldDB" id="A0A834YZA9"/>
<evidence type="ECO:0000259" key="1">
    <source>
        <dbReference type="PROSITE" id="PS51166"/>
    </source>
</evidence>
<dbReference type="SUPFAM" id="SSF49452">
    <property type="entry name" value="Starch-binding domain-like"/>
    <property type="match status" value="1"/>
</dbReference>
<dbReference type="Pfam" id="PF00686">
    <property type="entry name" value="CBM_20"/>
    <property type="match status" value="1"/>
</dbReference>
<dbReference type="InterPro" id="IPR002044">
    <property type="entry name" value="CBM20"/>
</dbReference>
<dbReference type="GO" id="GO:2001070">
    <property type="term" value="F:starch binding"/>
    <property type="evidence" value="ECO:0007669"/>
    <property type="project" value="InterPro"/>
</dbReference>
<sequence length="371" mass="41584">MEALASSSSKISVENYRNKVFSHSRALLIKPELSFLQFQKLNVDFSSSFSLKHKAIQSIASSSSLSSETQMDLEGAETHMEAINQSKIVHVKFQLQKECLFGEQFFLVGDDSIFGLWDPSSAIPLDWSDGNVWTVELDIPIGKSILFKFMLKGITGEISWQPGPDRVFQTWETKNMIIVMEDWENAEVQKITEEPMANQNEEPMINPAVELIIPENVTRQKEQPMTHVDNEMTIANSITYAEEKQTAEANKNMFVAENITYPKEEHMAIVAQNISHPKKEPMANANKDLIVAESIHRSSNGKVVTDKKPVSTKYENLVTYDGDPVLVPGLTPLLAISTEEAPPNEDVKSIDADASVEIHEIKDYNTPKVTV</sequence>
<dbReference type="InterPro" id="IPR013783">
    <property type="entry name" value="Ig-like_fold"/>
</dbReference>
<accession>A0A834YZA9</accession>
<reference evidence="2 3" key="1">
    <citation type="submission" date="2020-04" db="EMBL/GenBank/DDBJ databases">
        <title>Plant Genome Project.</title>
        <authorList>
            <person name="Zhang R.-G."/>
        </authorList>
    </citation>
    <scope>NUCLEOTIDE SEQUENCE [LARGE SCALE GENOMIC DNA]</scope>
    <source>
        <strain evidence="2">YNK0</strain>
        <tissue evidence="2">Leaf</tissue>
    </source>
</reference>
<dbReference type="OrthoDB" id="550577at2759"/>
<dbReference type="EMBL" id="JABCRI010000011">
    <property type="protein sequence ID" value="KAF8397310.1"/>
    <property type="molecule type" value="Genomic_DNA"/>
</dbReference>
<dbReference type="PANTHER" id="PTHR15048:SF0">
    <property type="entry name" value="STARCH-BINDING DOMAIN-CONTAINING PROTEIN 1"/>
    <property type="match status" value="1"/>
</dbReference>
<gene>
    <name evidence="2" type="ORF">HHK36_016223</name>
</gene>
<evidence type="ECO:0000313" key="2">
    <source>
        <dbReference type="EMBL" id="KAF8397310.1"/>
    </source>
</evidence>
<organism evidence="2 3">
    <name type="scientific">Tetracentron sinense</name>
    <name type="common">Spur-leaf</name>
    <dbReference type="NCBI Taxonomy" id="13715"/>
    <lineage>
        <taxon>Eukaryota</taxon>
        <taxon>Viridiplantae</taxon>
        <taxon>Streptophyta</taxon>
        <taxon>Embryophyta</taxon>
        <taxon>Tracheophyta</taxon>
        <taxon>Spermatophyta</taxon>
        <taxon>Magnoliopsida</taxon>
        <taxon>Trochodendrales</taxon>
        <taxon>Trochodendraceae</taxon>
        <taxon>Tetracentron</taxon>
    </lineage>
</organism>
<dbReference type="InterPro" id="IPR013784">
    <property type="entry name" value="Carb-bd-like_fold"/>
</dbReference>
<proteinExistence type="predicted"/>
<protein>
    <recommendedName>
        <fullName evidence="1">CBM20 domain-containing protein</fullName>
    </recommendedName>
</protein>
<dbReference type="PROSITE" id="PS51166">
    <property type="entry name" value="CBM20"/>
    <property type="match status" value="1"/>
</dbReference>
<dbReference type="OMA" id="FPAEMFR"/>
<keyword evidence="3" id="KW-1185">Reference proteome</keyword>
<name>A0A834YZA9_TETSI</name>
<dbReference type="Gene3D" id="2.60.40.10">
    <property type="entry name" value="Immunoglobulins"/>
    <property type="match status" value="1"/>
</dbReference>
<dbReference type="Proteomes" id="UP000655225">
    <property type="component" value="Unassembled WGS sequence"/>
</dbReference>